<dbReference type="EMBL" id="MN738832">
    <property type="protein sequence ID" value="QHT38578.1"/>
    <property type="molecule type" value="Genomic_DNA"/>
</dbReference>
<accession>A0A6C0FA68</accession>
<name>A0A6C0FA68_9ZZZZ</name>
<organism evidence="1">
    <name type="scientific">viral metagenome</name>
    <dbReference type="NCBI Taxonomy" id="1070528"/>
    <lineage>
        <taxon>unclassified sequences</taxon>
        <taxon>metagenomes</taxon>
        <taxon>organismal metagenomes</taxon>
    </lineage>
</organism>
<proteinExistence type="predicted"/>
<sequence>MSKIEKALKQSIDTYKNSKLCKTNVIDSVDNTNKIIPKPVVHLKKTKDSFPVVIDKTRTV</sequence>
<reference evidence="1" key="1">
    <citation type="journal article" date="2020" name="Nature">
        <title>Giant virus diversity and host interactions through global metagenomics.</title>
        <authorList>
            <person name="Schulz F."/>
            <person name="Roux S."/>
            <person name="Paez-Espino D."/>
            <person name="Jungbluth S."/>
            <person name="Walsh D.A."/>
            <person name="Denef V.J."/>
            <person name="McMahon K.D."/>
            <person name="Konstantinidis K.T."/>
            <person name="Eloe-Fadrosh E.A."/>
            <person name="Kyrpides N.C."/>
            <person name="Woyke T."/>
        </authorList>
    </citation>
    <scope>NUCLEOTIDE SEQUENCE</scope>
    <source>
        <strain evidence="1">GVMAG-S-ERX556106-38</strain>
    </source>
</reference>
<evidence type="ECO:0000313" key="1">
    <source>
        <dbReference type="EMBL" id="QHT38578.1"/>
    </source>
</evidence>
<protein>
    <submittedName>
        <fullName evidence="1">Uncharacterized protein</fullName>
    </submittedName>
</protein>
<dbReference type="AlphaFoldDB" id="A0A6C0FA68"/>